<dbReference type="PRINTS" id="PR00326">
    <property type="entry name" value="GTP1OBG"/>
</dbReference>
<dbReference type="GO" id="GO:0042254">
    <property type="term" value="P:ribosome biogenesis"/>
    <property type="evidence" value="ECO:0007669"/>
    <property type="project" value="UniProtKB-UniRule"/>
</dbReference>
<dbReference type="Proteomes" id="UP000282613">
    <property type="component" value="Unassembled WGS sequence"/>
</dbReference>
<evidence type="ECO:0000256" key="2">
    <source>
        <dbReference type="ARBA" id="ARBA00022741"/>
    </source>
</evidence>
<name>A0A3P6QNP5_TAEAS</name>
<dbReference type="GO" id="GO:0003924">
    <property type="term" value="F:GTPase activity"/>
    <property type="evidence" value="ECO:0007669"/>
    <property type="project" value="InterPro"/>
</dbReference>
<dbReference type="InterPro" id="IPR031167">
    <property type="entry name" value="G_OBG"/>
</dbReference>
<evidence type="ECO:0000256" key="1">
    <source>
        <dbReference type="ARBA" id="ARBA00007699"/>
    </source>
</evidence>
<dbReference type="FunFam" id="2.70.210.12:FF:000001">
    <property type="entry name" value="GTPase Obg"/>
    <property type="match status" value="1"/>
</dbReference>
<sequence length="583" mass="62500">MSCLKPTYSTKSSFDIQVYTNPISNLVVGVKLFSLASSGLVLAAQPFLFSKFTTMASFAPFLISSLSFAFLTPILLHVLTRSCVFRINYNPQTGRFMAYTKTIFLRSKKVEFSLEDVSYSVASLCFANMTVNKKTPLLVLESGFIDLEMKNQLFGYMIRLACIFVPSRASSTTGVSVYVKTKARASGHTLCPFIDVKQVVVHAGKGGDGCIAFDRYFCNPYGGPSGGDGGNGGHVIFQADSGVIDLSDVDSVLRASDGSKGSGGNRHGSNGKNLVVKVPLDTQVHLLASKEDSTVSAHRADTSSLLWTLVAPSETLVAARGGAGGRGNAFFASANKNRSVEALPRIGEAALRFAERGAMGQSRRLLLRLAKFTDVGLVGGPNAGKSTLLRRLTRARPRVAPHPFTTLRPHVGTLEIPHRNNAKGNDDGVKLLIADLPGLIEGAAECNAGLGAQFLSLIEGCRLLVYLVDVGTFFTSGSRAFSLAEATAHFASHLRVLYHELKLFNPRLVDDTGMTSLVVGTKIDLVVPPSSGHETLLKLSICLCDAARQTGLLVPRVLLISARRGDNVEQLVELLGNMQLNDK</sequence>
<feature type="domain" description="OBG-type G" evidence="5">
    <location>
        <begin position="373"/>
        <end position="583"/>
    </location>
</feature>
<dbReference type="PROSITE" id="PS51883">
    <property type="entry name" value="OBG"/>
    <property type="match status" value="1"/>
</dbReference>
<keyword evidence="4" id="KW-1133">Transmembrane helix</keyword>
<organism evidence="7 8">
    <name type="scientific">Taenia asiatica</name>
    <name type="common">Asian tapeworm</name>
    <dbReference type="NCBI Taxonomy" id="60517"/>
    <lineage>
        <taxon>Eukaryota</taxon>
        <taxon>Metazoa</taxon>
        <taxon>Spiralia</taxon>
        <taxon>Lophotrochozoa</taxon>
        <taxon>Platyhelminthes</taxon>
        <taxon>Cestoda</taxon>
        <taxon>Eucestoda</taxon>
        <taxon>Cyclophyllidea</taxon>
        <taxon>Taeniidae</taxon>
        <taxon>Taenia</taxon>
    </lineage>
</organism>
<dbReference type="SUPFAM" id="SSF82051">
    <property type="entry name" value="Obg GTP-binding protein N-terminal domain"/>
    <property type="match status" value="1"/>
</dbReference>
<keyword evidence="3" id="KW-0342">GTP-binding</keyword>
<evidence type="ECO:0000313" key="8">
    <source>
        <dbReference type="Proteomes" id="UP000282613"/>
    </source>
</evidence>
<reference evidence="7 8" key="1">
    <citation type="submission" date="2018-11" db="EMBL/GenBank/DDBJ databases">
        <authorList>
            <consortium name="Pathogen Informatics"/>
        </authorList>
    </citation>
    <scope>NUCLEOTIDE SEQUENCE [LARGE SCALE GENOMIC DNA]</scope>
</reference>
<dbReference type="PROSITE" id="PS51710">
    <property type="entry name" value="G_OBG"/>
    <property type="match status" value="1"/>
</dbReference>
<dbReference type="OrthoDB" id="347018at2759"/>
<gene>
    <name evidence="7" type="ORF">TASK_LOCUS9614</name>
</gene>
<dbReference type="InterPro" id="IPR006073">
    <property type="entry name" value="GTP-bd"/>
</dbReference>
<dbReference type="PANTHER" id="PTHR11702">
    <property type="entry name" value="DEVELOPMENTALLY REGULATED GTP-BINDING PROTEIN-RELATED"/>
    <property type="match status" value="1"/>
</dbReference>
<dbReference type="InterPro" id="IPR045325">
    <property type="entry name" value="TMEM70/TMEM186/TMEM223"/>
</dbReference>
<evidence type="ECO:0000313" key="7">
    <source>
        <dbReference type="EMBL" id="VDK44353.1"/>
    </source>
</evidence>
<evidence type="ECO:0000259" key="6">
    <source>
        <dbReference type="PROSITE" id="PS51883"/>
    </source>
</evidence>
<feature type="transmembrane region" description="Helical" evidence="4">
    <location>
        <begin position="56"/>
        <end position="79"/>
    </location>
</feature>
<dbReference type="AlphaFoldDB" id="A0A3P6QNP5"/>
<evidence type="ECO:0000259" key="5">
    <source>
        <dbReference type="PROSITE" id="PS51710"/>
    </source>
</evidence>
<dbReference type="InterPro" id="IPR006169">
    <property type="entry name" value="GTP1_OBG_dom"/>
</dbReference>
<protein>
    <recommendedName>
        <fullName evidence="9">OBG-type G domain-containing protein</fullName>
    </recommendedName>
</protein>
<keyword evidence="4" id="KW-0472">Membrane</keyword>
<keyword evidence="2" id="KW-0547">Nucleotide-binding</keyword>
<evidence type="ECO:0008006" key="9">
    <source>
        <dbReference type="Google" id="ProtNLM"/>
    </source>
</evidence>
<comment type="similarity">
    <text evidence="1">Belongs to the TRAFAC class OBG-HflX-like GTPase superfamily. OBG GTPase family.</text>
</comment>
<dbReference type="PANTHER" id="PTHR11702:SF31">
    <property type="entry name" value="MITOCHONDRIAL RIBOSOME-ASSOCIATED GTPASE 2"/>
    <property type="match status" value="1"/>
</dbReference>
<keyword evidence="4" id="KW-0812">Transmembrane</keyword>
<dbReference type="Gene3D" id="2.70.210.12">
    <property type="entry name" value="GTP1/OBG domain"/>
    <property type="match status" value="1"/>
</dbReference>
<dbReference type="GO" id="GO:0005739">
    <property type="term" value="C:mitochondrion"/>
    <property type="evidence" value="ECO:0007669"/>
    <property type="project" value="TreeGrafter"/>
</dbReference>
<dbReference type="GO" id="GO:0005525">
    <property type="term" value="F:GTP binding"/>
    <property type="evidence" value="ECO:0007669"/>
    <property type="project" value="UniProtKB-KW"/>
</dbReference>
<dbReference type="Pfam" id="PF01926">
    <property type="entry name" value="MMR_HSR1"/>
    <property type="match status" value="1"/>
</dbReference>
<dbReference type="InterPro" id="IPR027417">
    <property type="entry name" value="P-loop_NTPase"/>
</dbReference>
<feature type="domain" description="Obg" evidence="6">
    <location>
        <begin position="191"/>
        <end position="372"/>
    </location>
</feature>
<dbReference type="SUPFAM" id="SSF52540">
    <property type="entry name" value="P-loop containing nucleoside triphosphate hydrolases"/>
    <property type="match status" value="1"/>
</dbReference>
<dbReference type="Gene3D" id="3.40.50.300">
    <property type="entry name" value="P-loop containing nucleotide triphosphate hydrolases"/>
    <property type="match status" value="1"/>
</dbReference>
<dbReference type="EMBL" id="UYRS01019284">
    <property type="protein sequence ID" value="VDK44353.1"/>
    <property type="molecule type" value="Genomic_DNA"/>
</dbReference>
<dbReference type="InterPro" id="IPR045086">
    <property type="entry name" value="OBG_GTPase"/>
</dbReference>
<dbReference type="InterPro" id="IPR036726">
    <property type="entry name" value="GTP1_OBG_dom_sf"/>
</dbReference>
<feature type="transmembrane region" description="Helical" evidence="4">
    <location>
        <begin position="23"/>
        <end position="44"/>
    </location>
</feature>
<proteinExistence type="inferred from homology"/>
<evidence type="ECO:0000256" key="3">
    <source>
        <dbReference type="ARBA" id="ARBA00023134"/>
    </source>
</evidence>
<dbReference type="Pfam" id="PF06979">
    <property type="entry name" value="TMEM70"/>
    <property type="match status" value="1"/>
</dbReference>
<evidence type="ECO:0000256" key="4">
    <source>
        <dbReference type="SAM" id="Phobius"/>
    </source>
</evidence>
<dbReference type="Pfam" id="PF01018">
    <property type="entry name" value="GTP1_OBG"/>
    <property type="match status" value="1"/>
</dbReference>
<accession>A0A3P6QNP5</accession>
<keyword evidence="8" id="KW-1185">Reference proteome</keyword>